<dbReference type="KEGG" id="cvr:CHLNCDRAFT_32900"/>
<feature type="non-terminal residue" evidence="4">
    <location>
        <position position="251"/>
    </location>
</feature>
<dbReference type="EMBL" id="GL433860">
    <property type="protein sequence ID" value="EFN51774.1"/>
    <property type="molecule type" value="Genomic_DNA"/>
</dbReference>
<dbReference type="InParanoid" id="E1ZQT4"/>
<dbReference type="Pfam" id="PF00109">
    <property type="entry name" value="ketoacyl-synt"/>
    <property type="match status" value="1"/>
</dbReference>
<protein>
    <recommendedName>
        <fullName evidence="3">Ketosynthase family 3 (KS3) domain-containing protein</fullName>
    </recommendedName>
</protein>
<dbReference type="GeneID" id="17351291"/>
<dbReference type="AlphaFoldDB" id="E1ZQT4"/>
<dbReference type="RefSeq" id="XP_005843876.1">
    <property type="nucleotide sequence ID" value="XM_005843814.1"/>
</dbReference>
<dbReference type="InterPro" id="IPR050091">
    <property type="entry name" value="PKS_NRPS_Biosynth_Enz"/>
</dbReference>
<feature type="domain" description="Ketosynthase family 3 (KS3)" evidence="3">
    <location>
        <begin position="1"/>
        <end position="251"/>
    </location>
</feature>
<dbReference type="eggNOG" id="KOG1202">
    <property type="taxonomic scope" value="Eukaryota"/>
</dbReference>
<evidence type="ECO:0000313" key="5">
    <source>
        <dbReference type="Proteomes" id="UP000008141"/>
    </source>
</evidence>
<dbReference type="InterPro" id="IPR014031">
    <property type="entry name" value="Ketoacyl_synth_C"/>
</dbReference>
<dbReference type="PANTHER" id="PTHR43775">
    <property type="entry name" value="FATTY ACID SYNTHASE"/>
    <property type="match status" value="1"/>
</dbReference>
<organism evidence="5">
    <name type="scientific">Chlorella variabilis</name>
    <name type="common">Green alga</name>
    <dbReference type="NCBI Taxonomy" id="554065"/>
    <lineage>
        <taxon>Eukaryota</taxon>
        <taxon>Viridiplantae</taxon>
        <taxon>Chlorophyta</taxon>
        <taxon>core chlorophytes</taxon>
        <taxon>Trebouxiophyceae</taxon>
        <taxon>Chlorellales</taxon>
        <taxon>Chlorellaceae</taxon>
        <taxon>Chlorella clade</taxon>
        <taxon>Chlorella</taxon>
    </lineage>
</organism>
<keyword evidence="5" id="KW-1185">Reference proteome</keyword>
<accession>E1ZQT4</accession>
<dbReference type="PROSITE" id="PS52004">
    <property type="entry name" value="KS3_2"/>
    <property type="match status" value="1"/>
</dbReference>
<dbReference type="STRING" id="554065.E1ZQT4"/>
<evidence type="ECO:0000256" key="1">
    <source>
        <dbReference type="ARBA" id="ARBA00022450"/>
    </source>
</evidence>
<evidence type="ECO:0000259" key="3">
    <source>
        <dbReference type="PROSITE" id="PS52004"/>
    </source>
</evidence>
<gene>
    <name evidence="4" type="ORF">CHLNCDRAFT_32900</name>
</gene>
<dbReference type="Pfam" id="PF02801">
    <property type="entry name" value="Ketoacyl-synt_C"/>
    <property type="match status" value="1"/>
</dbReference>
<sequence>MNVRFAGFISNLEFFDSEMFRFGRNEAKVMDPQSRLVLEHMHHSFIDAGTRTGQSIAQDAGVYVGVMHIEFLSYLSYMGIAISPNVVTGNGMDFLVGRLSYTFGLSGPCLSTNTACSSSLVATHLANAALVHCESHAAASCGVFMVLLPGTMAGISQLKALSPEGRCKTLDSSADGYGRGEGCTVATIELVDHGNLAIAFICNTVVNQDGRCSSLTAPHGPSQAALITRALSNAGMPPSILKYLAIHGTGT</sequence>
<dbReference type="OrthoDB" id="515223at2759"/>
<evidence type="ECO:0000256" key="2">
    <source>
        <dbReference type="ARBA" id="ARBA00022553"/>
    </source>
</evidence>
<dbReference type="PANTHER" id="PTHR43775:SF37">
    <property type="entry name" value="SI:DKEY-61P9.11"/>
    <property type="match status" value="1"/>
</dbReference>
<dbReference type="Gene3D" id="3.40.47.10">
    <property type="match status" value="1"/>
</dbReference>
<dbReference type="SUPFAM" id="SSF53901">
    <property type="entry name" value="Thiolase-like"/>
    <property type="match status" value="2"/>
</dbReference>
<reference evidence="4 5" key="1">
    <citation type="journal article" date="2010" name="Plant Cell">
        <title>The Chlorella variabilis NC64A genome reveals adaptation to photosymbiosis, coevolution with viruses, and cryptic sex.</title>
        <authorList>
            <person name="Blanc G."/>
            <person name="Duncan G."/>
            <person name="Agarkova I."/>
            <person name="Borodovsky M."/>
            <person name="Gurnon J."/>
            <person name="Kuo A."/>
            <person name="Lindquist E."/>
            <person name="Lucas S."/>
            <person name="Pangilinan J."/>
            <person name="Polle J."/>
            <person name="Salamov A."/>
            <person name="Terry A."/>
            <person name="Yamada T."/>
            <person name="Dunigan D.D."/>
            <person name="Grigoriev I.V."/>
            <person name="Claverie J.M."/>
            <person name="Van Etten J.L."/>
        </authorList>
    </citation>
    <scope>NUCLEOTIDE SEQUENCE [LARGE SCALE GENOMIC DNA]</scope>
    <source>
        <strain evidence="4 5">NC64A</strain>
    </source>
</reference>
<proteinExistence type="predicted"/>
<evidence type="ECO:0000313" key="4">
    <source>
        <dbReference type="EMBL" id="EFN51774.1"/>
    </source>
</evidence>
<dbReference type="SMART" id="SM00825">
    <property type="entry name" value="PKS_KS"/>
    <property type="match status" value="1"/>
</dbReference>
<dbReference type="InterPro" id="IPR020841">
    <property type="entry name" value="PKS_Beta-ketoAc_synthase_dom"/>
</dbReference>
<dbReference type="InterPro" id="IPR014030">
    <property type="entry name" value="Ketoacyl_synth_N"/>
</dbReference>
<dbReference type="InterPro" id="IPR016039">
    <property type="entry name" value="Thiolase-like"/>
</dbReference>
<keyword evidence="1" id="KW-0596">Phosphopantetheine</keyword>
<dbReference type="GO" id="GO:0004312">
    <property type="term" value="F:fatty acid synthase activity"/>
    <property type="evidence" value="ECO:0007669"/>
    <property type="project" value="TreeGrafter"/>
</dbReference>
<keyword evidence="2" id="KW-0597">Phosphoprotein</keyword>
<dbReference type="Proteomes" id="UP000008141">
    <property type="component" value="Unassembled WGS sequence"/>
</dbReference>
<dbReference type="GO" id="GO:0006633">
    <property type="term" value="P:fatty acid biosynthetic process"/>
    <property type="evidence" value="ECO:0007669"/>
    <property type="project" value="TreeGrafter"/>
</dbReference>
<name>E1ZQT4_CHLVA</name>
<dbReference type="CDD" id="cd00833">
    <property type="entry name" value="PKS"/>
    <property type="match status" value="1"/>
</dbReference>